<keyword evidence="7" id="KW-1133">Transmembrane helix</keyword>
<feature type="region of interest" description="Disordered" evidence="10">
    <location>
        <begin position="627"/>
        <end position="723"/>
    </location>
</feature>
<comment type="subcellular location">
    <subcellularLocation>
        <location evidence="1">Membrane</location>
        <topology evidence="1">Single-pass membrane protein</topology>
    </subcellularLocation>
</comment>
<feature type="compositionally biased region" description="Basic and acidic residues" evidence="10">
    <location>
        <begin position="298"/>
        <end position="312"/>
    </location>
</feature>
<keyword evidence="13" id="KW-1185">Reference proteome</keyword>
<dbReference type="InterPro" id="IPR036597">
    <property type="entry name" value="Fido-like_dom_sf"/>
</dbReference>
<feature type="active site" evidence="9">
    <location>
        <position position="552"/>
    </location>
</feature>
<dbReference type="Proteomes" id="UP000188602">
    <property type="component" value="Unassembled WGS sequence"/>
</dbReference>
<evidence type="ECO:0000256" key="1">
    <source>
        <dbReference type="ARBA" id="ARBA00004167"/>
    </source>
</evidence>
<dbReference type="AlphaFoldDB" id="A0A1V3JDV8"/>
<evidence type="ECO:0000256" key="3">
    <source>
        <dbReference type="ARBA" id="ARBA00022737"/>
    </source>
</evidence>
<dbReference type="InterPro" id="IPR003812">
    <property type="entry name" value="Fido"/>
</dbReference>
<feature type="region of interest" description="Disordered" evidence="10">
    <location>
        <begin position="151"/>
        <end position="171"/>
    </location>
</feature>
<feature type="non-terminal residue" evidence="12">
    <location>
        <position position="723"/>
    </location>
</feature>
<dbReference type="PANTHER" id="PTHR13504:SF34">
    <property type="entry name" value="PROTEIN ADENYLYLTRANSFERASE FICD"/>
    <property type="match status" value="1"/>
</dbReference>
<evidence type="ECO:0000256" key="9">
    <source>
        <dbReference type="PIRSR" id="PIRSR640198-1"/>
    </source>
</evidence>
<dbReference type="RefSeq" id="WP_077425776.1">
    <property type="nucleotide sequence ID" value="NZ_MLHQ01000047.1"/>
</dbReference>
<dbReference type="GO" id="GO:0005524">
    <property type="term" value="F:ATP binding"/>
    <property type="evidence" value="ECO:0007669"/>
    <property type="project" value="UniProtKB-KW"/>
</dbReference>
<keyword evidence="6" id="KW-0067">ATP-binding</keyword>
<feature type="compositionally biased region" description="Polar residues" evidence="10">
    <location>
        <begin position="253"/>
        <end position="264"/>
    </location>
</feature>
<keyword evidence="4" id="KW-0547">Nucleotide-binding</keyword>
<dbReference type="InterPro" id="IPR040198">
    <property type="entry name" value="Fido_containing"/>
</dbReference>
<evidence type="ECO:0000256" key="4">
    <source>
        <dbReference type="ARBA" id="ARBA00022741"/>
    </source>
</evidence>
<evidence type="ECO:0000313" key="12">
    <source>
        <dbReference type="EMBL" id="OOF54863.1"/>
    </source>
</evidence>
<gene>
    <name evidence="12" type="ORF">BKL49_11855</name>
</gene>
<keyword evidence="3" id="KW-0677">Repeat</keyword>
<keyword evidence="2" id="KW-0812">Transmembrane</keyword>
<dbReference type="PROSITE" id="PS51459">
    <property type="entry name" value="FIDO"/>
    <property type="match status" value="1"/>
</dbReference>
<evidence type="ECO:0000256" key="5">
    <source>
        <dbReference type="ARBA" id="ARBA00022803"/>
    </source>
</evidence>
<protein>
    <recommendedName>
        <fullName evidence="11">Fido domain-containing protein</fullName>
    </recommendedName>
</protein>
<evidence type="ECO:0000259" key="11">
    <source>
        <dbReference type="PROSITE" id="PS51459"/>
    </source>
</evidence>
<feature type="region of interest" description="Disordered" evidence="10">
    <location>
        <begin position="252"/>
        <end position="330"/>
    </location>
</feature>
<evidence type="ECO:0000256" key="2">
    <source>
        <dbReference type="ARBA" id="ARBA00022692"/>
    </source>
</evidence>
<feature type="domain" description="Fido" evidence="11">
    <location>
        <begin position="475"/>
        <end position="612"/>
    </location>
</feature>
<comment type="caution">
    <text evidence="12">The sequence shown here is derived from an EMBL/GenBank/DDBJ whole genome shotgun (WGS) entry which is preliminary data.</text>
</comment>
<proteinExistence type="predicted"/>
<feature type="compositionally biased region" description="Polar residues" evidence="10">
    <location>
        <begin position="704"/>
        <end position="714"/>
    </location>
</feature>
<organism evidence="12 13">
    <name type="scientific">Rodentibacter myodis</name>
    <dbReference type="NCBI Taxonomy" id="1907939"/>
    <lineage>
        <taxon>Bacteria</taxon>
        <taxon>Pseudomonadati</taxon>
        <taxon>Pseudomonadota</taxon>
        <taxon>Gammaproteobacteria</taxon>
        <taxon>Pasteurellales</taxon>
        <taxon>Pasteurellaceae</taxon>
        <taxon>Rodentibacter</taxon>
    </lineage>
</organism>
<keyword evidence="8" id="KW-0472">Membrane</keyword>
<sequence>YSEVQKTKGNKAGGEPIYEEIPNTVDRTYAKVGDANANRQSKAAEEPIYSEVQKTKGNKAGSEPIYEEIPNTVDRTYAKVGDTDASRQSKAPEEPLYEEIPAVSAVKNKGKPVLPELPAIPQSSNTKADHTESDYAEIPAVSAVKNKGKPVLPELPAIPQSSNTKADHTESDYAEIPAVSAVKNKGRPVLPELPAVPQSANTKVNNAESDYAEIPALSAVENKAKRPLPEVPQSGNTKVNDVESDYAEIPAIQQGNANNNNSRMLEQVPTLAEGKPKADQSGSPSIFEKIKNFFKGHSKQENAEKQADKRTAETASNDPASHKPNYDNLEDNLNLKGLLELEAKRYDEFEQNVLNNSEFLAEARDAAKKSVPEAVLKQMAGTPELDDILTDGAKKTERKINEALHFKPTEQEFNDIQQLVKNLPKSDTLKGLQEQTQSIVDALADTSKTIQRSPELKDKLKGAVEEFLRNSQDGLTVENIEKLNHGLRPDEGENRVLYKKESLTKEDAIFSSPQASKLQLAQTIDFINQAKAQGVEPSVLAALAYQRLIAYHPFAEGNGRMARVIVNKLLLDAGYPAFTKFNSEFEQTIIPQTDSTKKSATSQDVVAEFLKMLGQKSIEDAKPKFVEVEKPSSSADENADLYAQIDPSKKKPKTESEEEKAARLAKEKDDLLGVKQSVPSEDNADYMTIKRSKSSVEATKESQTKGNNVESNDSAILAVSAVK</sequence>
<evidence type="ECO:0000256" key="10">
    <source>
        <dbReference type="SAM" id="MobiDB-lite"/>
    </source>
</evidence>
<dbReference type="PANTHER" id="PTHR13504">
    <property type="entry name" value="FIDO DOMAIN-CONTAINING PROTEIN DDB_G0283145"/>
    <property type="match status" value="1"/>
</dbReference>
<dbReference type="EMBL" id="MLHQ01000047">
    <property type="protein sequence ID" value="OOF54863.1"/>
    <property type="molecule type" value="Genomic_DNA"/>
</dbReference>
<reference evidence="12 13" key="1">
    <citation type="submission" date="2016-10" db="EMBL/GenBank/DDBJ databases">
        <title>Rodentibacter gen. nov. and new species.</title>
        <authorList>
            <person name="Christensen H."/>
        </authorList>
    </citation>
    <scope>NUCLEOTIDE SEQUENCE [LARGE SCALE GENOMIC DNA]</scope>
    <source>
        <strain evidence="12 13">Ac151</strain>
    </source>
</reference>
<dbReference type="Gene3D" id="1.10.3290.10">
    <property type="entry name" value="Fido-like domain"/>
    <property type="match status" value="1"/>
</dbReference>
<dbReference type="SUPFAM" id="SSF140931">
    <property type="entry name" value="Fic-like"/>
    <property type="match status" value="1"/>
</dbReference>
<name>A0A1V3JDV8_9PAST</name>
<feature type="compositionally biased region" description="Basic and acidic residues" evidence="10">
    <location>
        <begin position="647"/>
        <end position="672"/>
    </location>
</feature>
<feature type="region of interest" description="Disordered" evidence="10">
    <location>
        <begin position="113"/>
        <end position="133"/>
    </location>
</feature>
<accession>A0A1V3JDV8</accession>
<feature type="region of interest" description="Disordered" evidence="10">
    <location>
        <begin position="36"/>
        <end position="64"/>
    </location>
</feature>
<dbReference type="GO" id="GO:0016020">
    <property type="term" value="C:membrane"/>
    <property type="evidence" value="ECO:0007669"/>
    <property type="project" value="UniProtKB-SubCell"/>
</dbReference>
<evidence type="ECO:0000313" key="13">
    <source>
        <dbReference type="Proteomes" id="UP000188602"/>
    </source>
</evidence>
<keyword evidence="5" id="KW-0802">TPR repeat</keyword>
<evidence type="ECO:0000256" key="7">
    <source>
        <dbReference type="ARBA" id="ARBA00022989"/>
    </source>
</evidence>
<dbReference type="STRING" id="1907939.BKL49_11855"/>
<evidence type="ECO:0000256" key="8">
    <source>
        <dbReference type="ARBA" id="ARBA00023136"/>
    </source>
</evidence>
<evidence type="ECO:0000256" key="6">
    <source>
        <dbReference type="ARBA" id="ARBA00022840"/>
    </source>
</evidence>
<dbReference type="Pfam" id="PF02661">
    <property type="entry name" value="Fic"/>
    <property type="match status" value="1"/>
</dbReference>
<feature type="non-terminal residue" evidence="12">
    <location>
        <position position="1"/>
    </location>
</feature>